<evidence type="ECO:0000313" key="2">
    <source>
        <dbReference type="EMBL" id="HIF37023.1"/>
    </source>
</evidence>
<reference evidence="3" key="1">
    <citation type="journal article" date="2019" name="bioRxiv">
        <title>Genome diversification in globally distributed novel marine Proteobacteria is linked to environmental adaptation.</title>
        <authorList>
            <person name="Zhou Z."/>
            <person name="Tran P.Q."/>
            <person name="Kieft K."/>
            <person name="Anantharaman K."/>
        </authorList>
    </citation>
    <scope>NUCLEOTIDE SEQUENCE [LARGE SCALE GENOMIC DNA]</scope>
</reference>
<evidence type="ECO:0000256" key="1">
    <source>
        <dbReference type="SAM" id="Phobius"/>
    </source>
</evidence>
<keyword evidence="1" id="KW-1133">Transmembrane helix</keyword>
<feature type="transmembrane region" description="Helical" evidence="1">
    <location>
        <begin position="35"/>
        <end position="52"/>
    </location>
</feature>
<dbReference type="Proteomes" id="UP000585802">
    <property type="component" value="Unassembled WGS sequence"/>
</dbReference>
<evidence type="ECO:0000313" key="3">
    <source>
        <dbReference type="Proteomes" id="UP000585802"/>
    </source>
</evidence>
<evidence type="ECO:0008006" key="4">
    <source>
        <dbReference type="Google" id="ProtNLM"/>
    </source>
</evidence>
<accession>A0A7J4GQV8</accession>
<name>A0A7J4GQV8_9ARCH</name>
<protein>
    <recommendedName>
        <fullName evidence="4">DUF2178 domain-containing protein</fullName>
    </recommendedName>
</protein>
<gene>
    <name evidence="2" type="ORF">EYQ70_01180</name>
</gene>
<organism evidence="2 3">
    <name type="scientific">Marine Group III euryarchaeote</name>
    <dbReference type="NCBI Taxonomy" id="2173149"/>
    <lineage>
        <taxon>Archaea</taxon>
        <taxon>Methanobacteriati</taxon>
        <taxon>Thermoplasmatota</taxon>
        <taxon>Thermoplasmata</taxon>
        <taxon>Candidatus Thermoprofundales</taxon>
    </lineage>
</organism>
<keyword evidence="1" id="KW-0472">Membrane</keyword>
<keyword evidence="1" id="KW-0812">Transmembrane</keyword>
<dbReference type="AlphaFoldDB" id="A0A7J4GQV8"/>
<feature type="transmembrane region" description="Helical" evidence="1">
    <location>
        <begin position="12"/>
        <end position="29"/>
    </location>
</feature>
<dbReference type="EMBL" id="DUCX01000018">
    <property type="protein sequence ID" value="HIF37023.1"/>
    <property type="molecule type" value="Genomic_DNA"/>
</dbReference>
<comment type="caution">
    <text evidence="2">The sequence shown here is derived from an EMBL/GenBank/DDBJ whole genome shotgun (WGS) entry which is preliminary data.</text>
</comment>
<sequence>MMDENIQKEMMIASGALVTFVMFLIIGGISEIADMAISIGAFAVSWFGVSYFIKNYGPGGTSKQDLEKEFQWYAGLLVLFLAMMTLIGKNDPEVELTASVYGLFVFGFTLIWVVRSVAIKYFS</sequence>
<feature type="transmembrane region" description="Helical" evidence="1">
    <location>
        <begin position="100"/>
        <end position="122"/>
    </location>
</feature>
<proteinExistence type="predicted"/>
<feature type="transmembrane region" description="Helical" evidence="1">
    <location>
        <begin position="72"/>
        <end position="88"/>
    </location>
</feature>